<feature type="transmembrane region" description="Helical" evidence="2">
    <location>
        <begin position="421"/>
        <end position="443"/>
    </location>
</feature>
<comment type="caution">
    <text evidence="3">The sequence shown here is derived from an EMBL/GenBank/DDBJ whole genome shotgun (WGS) entry which is preliminary data.</text>
</comment>
<feature type="transmembrane region" description="Helical" evidence="2">
    <location>
        <begin position="263"/>
        <end position="296"/>
    </location>
</feature>
<feature type="transmembrane region" description="Helical" evidence="2">
    <location>
        <begin position="101"/>
        <end position="123"/>
    </location>
</feature>
<feature type="transmembrane region" description="Helical" evidence="2">
    <location>
        <begin position="321"/>
        <end position="346"/>
    </location>
</feature>
<accession>A0A7W4YG74</accession>
<dbReference type="Proteomes" id="UP000545286">
    <property type="component" value="Unassembled WGS sequence"/>
</dbReference>
<feature type="transmembrane region" description="Helical" evidence="2">
    <location>
        <begin position="59"/>
        <end position="89"/>
    </location>
</feature>
<dbReference type="PRINTS" id="PR01747">
    <property type="entry name" value="DENSEGRNULE7"/>
</dbReference>
<name>A0A7W4YG74_9MICO</name>
<proteinExistence type="predicted"/>
<dbReference type="EMBL" id="JACHWJ010000006">
    <property type="protein sequence ID" value="MBB2959329.1"/>
    <property type="molecule type" value="Genomic_DNA"/>
</dbReference>
<evidence type="ECO:0000256" key="1">
    <source>
        <dbReference type="SAM" id="MobiDB-lite"/>
    </source>
</evidence>
<feature type="transmembrane region" description="Helical" evidence="2">
    <location>
        <begin position="191"/>
        <end position="216"/>
    </location>
</feature>
<evidence type="ECO:0000313" key="4">
    <source>
        <dbReference type="Proteomes" id="UP000545286"/>
    </source>
</evidence>
<gene>
    <name evidence="3" type="ORF">FHX72_003494</name>
</gene>
<keyword evidence="2" id="KW-1133">Transmembrane helix</keyword>
<evidence type="ECO:0008006" key="5">
    <source>
        <dbReference type="Google" id="ProtNLM"/>
    </source>
</evidence>
<keyword evidence="2" id="KW-0472">Membrane</keyword>
<feature type="transmembrane region" description="Helical" evidence="2">
    <location>
        <begin position="449"/>
        <end position="474"/>
    </location>
</feature>
<feature type="transmembrane region" description="Helical" evidence="2">
    <location>
        <begin position="144"/>
        <end position="171"/>
    </location>
</feature>
<dbReference type="InterPro" id="IPR008120">
    <property type="entry name" value="Dense_granule_Gra7_protein"/>
</dbReference>
<organism evidence="3 4">
    <name type="scientific">Pseudoclavibacter helvolus</name>
    <dbReference type="NCBI Taxonomy" id="255205"/>
    <lineage>
        <taxon>Bacteria</taxon>
        <taxon>Bacillati</taxon>
        <taxon>Actinomycetota</taxon>
        <taxon>Actinomycetes</taxon>
        <taxon>Micrococcales</taxon>
        <taxon>Microbacteriaceae</taxon>
        <taxon>Pseudoclavibacter</taxon>
    </lineage>
</organism>
<feature type="transmembrane region" description="Helical" evidence="2">
    <location>
        <begin position="237"/>
        <end position="257"/>
    </location>
</feature>
<feature type="compositionally biased region" description="Low complexity" evidence="1">
    <location>
        <begin position="21"/>
        <end position="39"/>
    </location>
</feature>
<evidence type="ECO:0000256" key="2">
    <source>
        <dbReference type="SAM" id="Phobius"/>
    </source>
</evidence>
<sequence length="490" mass="49687">MTARHEAGFLAPGTDSIPSDAATRATAETSTAAPSPAPRGTGRIPFLTILRMLTRPDTVGIAAVALPAVAFAVVTALTLVVVGGTIMLFNPPPGMQSHGFFAVFALALLAVPLLTLGVAAARLSARRRDERLATLRLLGASTTIVTVLAVAEATLIAIVGIVAGAVLYAGLLPLVGLLPFYGGPVGAASMWVGFPILAATAASIAALAAASSFAGLAAVRVTPLGVRKRDKAPRVKWFALAGGAVALLVALGLISIAQGLVTALGIVGIVLALFVPFAVGMLAINLTGGPLVGLIGRQMAKRAKTPARLIAGRRLAEAPGVAWRSVSGIAMIAFVAVIGGSGLALLDMVGGTEGVSAEDLTVMTDLRTGVFLTLFIAFLMLACTVGVSQASAILDERKLLISLDRAGMPRRVFEKAQRSQVWAPLLLAALGGAGAAVALVLPIVGASLIVAPLAMLTMALCFALGFGAVWLALLSTRPVVRSVLASPHRG</sequence>
<dbReference type="AlphaFoldDB" id="A0A7W4YG74"/>
<reference evidence="3 4" key="1">
    <citation type="submission" date="2020-08" db="EMBL/GenBank/DDBJ databases">
        <title>Sequencing the genomes of 1000 actinobacteria strains.</title>
        <authorList>
            <person name="Klenk H.-P."/>
        </authorList>
    </citation>
    <scope>NUCLEOTIDE SEQUENCE [LARGE SCALE GENOMIC DNA]</scope>
    <source>
        <strain evidence="3 4">DSM 20419</strain>
    </source>
</reference>
<keyword evidence="4" id="KW-1185">Reference proteome</keyword>
<feature type="transmembrane region" description="Helical" evidence="2">
    <location>
        <begin position="366"/>
        <end position="388"/>
    </location>
</feature>
<keyword evidence="2" id="KW-0812">Transmembrane</keyword>
<dbReference type="GO" id="GO:0005576">
    <property type="term" value="C:extracellular region"/>
    <property type="evidence" value="ECO:0007669"/>
    <property type="project" value="InterPro"/>
</dbReference>
<dbReference type="RefSeq" id="WP_183626639.1">
    <property type="nucleotide sequence ID" value="NZ_JACHWJ010000006.1"/>
</dbReference>
<evidence type="ECO:0000313" key="3">
    <source>
        <dbReference type="EMBL" id="MBB2959329.1"/>
    </source>
</evidence>
<protein>
    <recommendedName>
        <fullName evidence="5">Permease</fullName>
    </recommendedName>
</protein>
<feature type="region of interest" description="Disordered" evidence="1">
    <location>
        <begin position="1"/>
        <end position="39"/>
    </location>
</feature>